<name>A0AAP0RVZ4_LIQFO</name>
<sequence length="67" mass="7525">MAEMKLNPSINPNNIFLLKNNDLSQSMKQVKPISSPVPNGWYPTLSVLMLAIDLIVIASFFIYEANE</sequence>
<dbReference type="GO" id="GO:0006487">
    <property type="term" value="P:protein N-linked glycosylation"/>
    <property type="evidence" value="ECO:0007669"/>
    <property type="project" value="UniProtKB-UniRule"/>
</dbReference>
<dbReference type="GO" id="GO:0008250">
    <property type="term" value="C:oligosaccharyltransferase complex"/>
    <property type="evidence" value="ECO:0007669"/>
    <property type="project" value="UniProtKB-UniRule"/>
</dbReference>
<accession>A0AAP0RVZ4</accession>
<organism evidence="7 8">
    <name type="scientific">Liquidambar formosana</name>
    <name type="common">Formosan gum</name>
    <dbReference type="NCBI Taxonomy" id="63359"/>
    <lineage>
        <taxon>Eukaryota</taxon>
        <taxon>Viridiplantae</taxon>
        <taxon>Streptophyta</taxon>
        <taxon>Embryophyta</taxon>
        <taxon>Tracheophyta</taxon>
        <taxon>Spermatophyta</taxon>
        <taxon>Magnoliopsida</taxon>
        <taxon>eudicotyledons</taxon>
        <taxon>Gunneridae</taxon>
        <taxon>Pentapetalae</taxon>
        <taxon>Saxifragales</taxon>
        <taxon>Altingiaceae</taxon>
        <taxon>Liquidambar</taxon>
    </lineage>
</organism>
<comment type="function">
    <text evidence="6">Subunit of the oligosaccharyl transferase (OST) complex that catalyzes the initial transfer of a defined glycan (Glc(3)Man(9)GlcNAc(2) in eukaryotes) from the lipid carrier dolichol-pyrophosphate to an asparagine residue within an Asn-X-Ser/Thr consensus motif in nascent polypeptide chains, the first step in protein N-glycosylation. N-glycosylation occurs cotranslationally and the complex associates with the Sec61 complex at the channel-forming translocon complex that mediates protein translocation across the endoplasmic reticulum (ER). All subunits are required for a maximal enzyme activity.</text>
</comment>
<dbReference type="InterPro" id="IPR007915">
    <property type="entry name" value="TMEM258/Ost5"/>
</dbReference>
<reference evidence="7 8" key="1">
    <citation type="journal article" date="2024" name="Plant J.">
        <title>Genome sequences and population genomics reveal climatic adaptation and genomic divergence between two closely related sweetgum species.</title>
        <authorList>
            <person name="Xu W.Q."/>
            <person name="Ren C.Q."/>
            <person name="Zhang X.Y."/>
            <person name="Comes H.P."/>
            <person name="Liu X.H."/>
            <person name="Li Y.G."/>
            <person name="Kettle C.J."/>
            <person name="Jalonen R."/>
            <person name="Gaisberger H."/>
            <person name="Ma Y.Z."/>
            <person name="Qiu Y.X."/>
        </authorList>
    </citation>
    <scope>NUCLEOTIDE SEQUENCE [LARGE SCALE GENOMIC DNA]</scope>
    <source>
        <strain evidence="7">Hangzhou</strain>
    </source>
</reference>
<comment type="caution">
    <text evidence="7">The sequence shown here is derived from an EMBL/GenBank/DDBJ whole genome shotgun (WGS) entry which is preliminary data.</text>
</comment>
<dbReference type="EMBL" id="JBBPBK010000005">
    <property type="protein sequence ID" value="KAK9285194.1"/>
    <property type="molecule type" value="Genomic_DNA"/>
</dbReference>
<evidence type="ECO:0000313" key="7">
    <source>
        <dbReference type="EMBL" id="KAK9285194.1"/>
    </source>
</evidence>
<gene>
    <name evidence="7" type="ORF">L1049_024382</name>
</gene>
<evidence type="ECO:0000256" key="6">
    <source>
        <dbReference type="RuleBase" id="RU367008"/>
    </source>
</evidence>
<keyword evidence="3 6" id="KW-0812">Transmembrane</keyword>
<proteinExistence type="inferred from homology"/>
<comment type="caution">
    <text evidence="6">Lacks conserved residue(s) required for the propagation of feature annotation.</text>
</comment>
<evidence type="ECO:0000256" key="2">
    <source>
        <dbReference type="ARBA" id="ARBA00009825"/>
    </source>
</evidence>
<protein>
    <recommendedName>
        <fullName evidence="6">Dolichyl-diphosphooligosaccharide-protein glycosyltransferase subunit OST5</fullName>
    </recommendedName>
</protein>
<evidence type="ECO:0000256" key="1">
    <source>
        <dbReference type="ARBA" id="ARBA00004141"/>
    </source>
</evidence>
<evidence type="ECO:0000256" key="5">
    <source>
        <dbReference type="ARBA" id="ARBA00023136"/>
    </source>
</evidence>
<dbReference type="PANTHER" id="PTHR13636">
    <property type="entry name" value="TRANSMEMBRANE PROTEIN 258"/>
    <property type="match status" value="1"/>
</dbReference>
<feature type="transmembrane region" description="Helical" evidence="6">
    <location>
        <begin position="41"/>
        <end position="63"/>
    </location>
</feature>
<evidence type="ECO:0000313" key="8">
    <source>
        <dbReference type="Proteomes" id="UP001415857"/>
    </source>
</evidence>
<keyword evidence="8" id="KW-1185">Reference proteome</keyword>
<dbReference type="Pfam" id="PF05251">
    <property type="entry name" value="Ost5"/>
    <property type="match status" value="1"/>
</dbReference>
<comment type="subcellular location">
    <subcellularLocation>
        <location evidence="1 6">Membrane</location>
        <topology evidence="1 6">Multi-pass membrane protein</topology>
    </subcellularLocation>
</comment>
<dbReference type="Proteomes" id="UP001415857">
    <property type="component" value="Unassembled WGS sequence"/>
</dbReference>
<comment type="similarity">
    <text evidence="2 6">Belongs to the OST5 family.</text>
</comment>
<evidence type="ECO:0000256" key="3">
    <source>
        <dbReference type="ARBA" id="ARBA00022692"/>
    </source>
</evidence>
<dbReference type="AlphaFoldDB" id="A0AAP0RVZ4"/>
<evidence type="ECO:0000256" key="4">
    <source>
        <dbReference type="ARBA" id="ARBA00022989"/>
    </source>
</evidence>
<keyword evidence="5 6" id="KW-0472">Membrane</keyword>
<keyword evidence="4 6" id="KW-1133">Transmembrane helix</keyword>
<comment type="subunit">
    <text evidence="6">Component of the oligosaccharyltransferase (OST) complex.</text>
</comment>